<comment type="caution">
    <text evidence="1">The sequence shown here is derived from an EMBL/GenBank/DDBJ whole genome shotgun (WGS) entry which is preliminary data.</text>
</comment>
<sequence>MLLYAVYVDGSCSMFRLSAEQRAPLFPLLFLPCNSAPLISTTLPSPVVHLPLPLPFQNINPSSLKLRLR</sequence>
<organism evidence="1 2">
    <name type="scientific">Neurospora hispaniola</name>
    <dbReference type="NCBI Taxonomy" id="588809"/>
    <lineage>
        <taxon>Eukaryota</taxon>
        <taxon>Fungi</taxon>
        <taxon>Dikarya</taxon>
        <taxon>Ascomycota</taxon>
        <taxon>Pezizomycotina</taxon>
        <taxon>Sordariomycetes</taxon>
        <taxon>Sordariomycetidae</taxon>
        <taxon>Sordariales</taxon>
        <taxon>Sordariaceae</taxon>
        <taxon>Neurospora</taxon>
    </lineage>
</organism>
<dbReference type="Proteomes" id="UP001285908">
    <property type="component" value="Unassembled WGS sequence"/>
</dbReference>
<keyword evidence="2" id="KW-1185">Reference proteome</keyword>
<name>A0AAJ0IF26_9PEZI</name>
<dbReference type="RefSeq" id="XP_062696309.1">
    <property type="nucleotide sequence ID" value="XM_062831678.1"/>
</dbReference>
<dbReference type="GeneID" id="87869300"/>
<reference evidence="1 2" key="1">
    <citation type="journal article" date="2023" name="Mol. Phylogenet. Evol.">
        <title>Genome-scale phylogeny and comparative genomics of the fungal order Sordariales.</title>
        <authorList>
            <person name="Hensen N."/>
            <person name="Bonometti L."/>
            <person name="Westerberg I."/>
            <person name="Brannstrom I.O."/>
            <person name="Guillou S."/>
            <person name="Cros-Aarteil S."/>
            <person name="Calhoun S."/>
            <person name="Haridas S."/>
            <person name="Kuo A."/>
            <person name="Mondo S."/>
            <person name="Pangilinan J."/>
            <person name="Riley R."/>
            <person name="LaButti K."/>
            <person name="Andreopoulos B."/>
            <person name="Lipzen A."/>
            <person name="Chen C."/>
            <person name="Yan M."/>
            <person name="Daum C."/>
            <person name="Ng V."/>
            <person name="Clum A."/>
            <person name="Steindorff A."/>
            <person name="Ohm R.A."/>
            <person name="Martin F."/>
            <person name="Silar P."/>
            <person name="Natvig D.O."/>
            <person name="Lalanne C."/>
            <person name="Gautier V."/>
            <person name="Ament-Velasquez S.L."/>
            <person name="Kruys A."/>
            <person name="Hutchinson M.I."/>
            <person name="Powell A.J."/>
            <person name="Barry K."/>
            <person name="Miller A.N."/>
            <person name="Grigoriev I.V."/>
            <person name="Debuchy R."/>
            <person name="Gladieux P."/>
            <person name="Hiltunen Thoren M."/>
            <person name="Johannesson H."/>
        </authorList>
    </citation>
    <scope>NUCLEOTIDE SEQUENCE [LARGE SCALE GENOMIC DNA]</scope>
    <source>
        <strain evidence="1 2">FGSC 10403</strain>
    </source>
</reference>
<gene>
    <name evidence="1" type="ORF">B0T23DRAFT_100006</name>
</gene>
<evidence type="ECO:0000313" key="1">
    <source>
        <dbReference type="EMBL" id="KAK3498045.1"/>
    </source>
</evidence>
<proteinExistence type="predicted"/>
<accession>A0AAJ0IF26</accession>
<evidence type="ECO:0000313" key="2">
    <source>
        <dbReference type="Proteomes" id="UP001285908"/>
    </source>
</evidence>
<protein>
    <submittedName>
        <fullName evidence="1">Uncharacterized protein</fullName>
    </submittedName>
</protein>
<dbReference type="EMBL" id="JAULSX010000002">
    <property type="protein sequence ID" value="KAK3498045.1"/>
    <property type="molecule type" value="Genomic_DNA"/>
</dbReference>
<dbReference type="AlphaFoldDB" id="A0AAJ0IF26"/>